<keyword evidence="4" id="KW-1185">Reference proteome</keyword>
<gene>
    <name evidence="3" type="ORF">MOQ_004810</name>
</gene>
<comment type="caution">
    <text evidence="3">The sequence shown here is derived from an EMBL/GenBank/DDBJ whole genome shotgun (WGS) entry which is preliminary data.</text>
</comment>
<feature type="compositionally biased region" description="Polar residues" evidence="1">
    <location>
        <begin position="9"/>
        <end position="37"/>
    </location>
</feature>
<feature type="transmembrane region" description="Helical" evidence="2">
    <location>
        <begin position="740"/>
        <end position="764"/>
    </location>
</feature>
<feature type="compositionally biased region" description="Basic and acidic residues" evidence="1">
    <location>
        <begin position="414"/>
        <end position="430"/>
    </location>
</feature>
<accession>K2N955</accession>
<evidence type="ECO:0000313" key="4">
    <source>
        <dbReference type="Proteomes" id="UP000007350"/>
    </source>
</evidence>
<feature type="region of interest" description="Disordered" evidence="1">
    <location>
        <begin position="240"/>
        <end position="264"/>
    </location>
</feature>
<protein>
    <recommendedName>
        <fullName evidence="5">Transmembrane protein</fullName>
    </recommendedName>
</protein>
<evidence type="ECO:0000313" key="3">
    <source>
        <dbReference type="EMBL" id="EKF31356.1"/>
    </source>
</evidence>
<feature type="region of interest" description="Disordered" evidence="1">
    <location>
        <begin position="1"/>
        <end position="43"/>
    </location>
</feature>
<dbReference type="AlphaFoldDB" id="K2N955"/>
<feature type="compositionally biased region" description="Polar residues" evidence="1">
    <location>
        <begin position="320"/>
        <end position="343"/>
    </location>
</feature>
<feature type="compositionally biased region" description="Basic and acidic residues" evidence="1">
    <location>
        <begin position="537"/>
        <end position="549"/>
    </location>
</feature>
<dbReference type="Proteomes" id="UP000007350">
    <property type="component" value="Unassembled WGS sequence"/>
</dbReference>
<feature type="transmembrane region" description="Helical" evidence="2">
    <location>
        <begin position="58"/>
        <end position="77"/>
    </location>
</feature>
<proteinExistence type="predicted"/>
<evidence type="ECO:0000256" key="1">
    <source>
        <dbReference type="SAM" id="MobiDB-lite"/>
    </source>
</evidence>
<name>K2N955_TRYCR</name>
<feature type="compositionally biased region" description="Low complexity" evidence="1">
    <location>
        <begin position="240"/>
        <end position="252"/>
    </location>
</feature>
<feature type="region of interest" description="Disordered" evidence="1">
    <location>
        <begin position="284"/>
        <end position="344"/>
    </location>
</feature>
<sequence length="1046" mass="116840">MTGREDASPASTFRSHHSQSGLRGSASFGFSQQSRPIPNSREAGAKELPSHVQLRNRFMLFVCFLLILIFFTLSWRMSAAEKPLSPPSSESSAGKDVAVSAWLRFVAPIEHIFLFPKEMWACMADGLSHLPYTSSWWQHFGVGDVLLFGGPNQALFFAFTAAKAVSTYVQLFLTEELLPPCCDVSAWFLLRLGETVHTVGSKSVEGVRWVYIFFGLLSRNTTSPWRGRIHCTGITAVTTAPPSSPSLSTSAVNNAAPTNRSRRRKIKSGISNWLRASFRVLFSPKRKAPPSPPSLLRSVEGGSGLCGMSRGADPPAKGSRVSQEPQPSSKEASQSETMPNTQRGPLEKTCLFLKWLTGGFSFFVSEPSGKSFGSKREMIDKKSWMPKKGGVAIHSRPLSSRNLLGRSPVSSSKASEHASEATRKSNKEKSVSLTRAASPDENNDKAIVRTVNTRILTGHHFEFAVYVSSEPPHKFEDKIGREFTLQALQGTFIRDVAHLFSFAFSIPIENISLRRNGNIYRVGFDVLQLPGRKSWTKREIGTHENEEVPKSTTEGESPSEHEQVLESEVKQLRDYHAQRRMQVSGGFVSDLEHIILPGKNLRDHRTAFCGKPESAGSSAVTCGVNLISFLTELYAYSYGWLKLVVLDSKGRCIFVTGDKLVVFDCRWPIASKRSISEPAEADDISEEYVKFNEVHDTILLDDLSGRSERKSLITASVFSSDKCSAENGTVVPSSAHVMTWMYASVVFSGIFCAAVATGLCVLAAQRSLFHRRGDGEWLMTRWQLARSELLLKALDERSSVILEALPARFNVPREEVFFLRRVVQAYFASCESHYIDGVRSIVMREQMDLQRREAAAQYTQEVFDLNWSFQLHEVMLLEEQHRLKLCVEEGHNASQLLEQMMAVSKVQLEYFVGREEARAAAAVRITCHADTERVVASCHSDDNSDNMQDTQAASSPCSFSFAETLHERRHESGGASRLEELLFEMLLSENREKHALRLELCLLRRQLAEYTEGNFDRRFTSCNVMESNGNDKNVHCSVLERNLAQQ</sequence>
<reference evidence="3 4" key="1">
    <citation type="journal article" date="2012" name="BMC Genomics">
        <title>Comparative genomic analysis of human infective Trypanosoma cruzi lineages with the bat-restricted subspecies T. cruzi marinkellei.</title>
        <authorList>
            <person name="Franzen O."/>
            <person name="Talavera-Lopez C."/>
            <person name="Ochaya S."/>
            <person name="Butler C.E."/>
            <person name="Messenger L.A."/>
            <person name="Lewis M.D."/>
            <person name="Llewellyn M.S."/>
            <person name="Marinkelle C.J."/>
            <person name="Tyler K.M."/>
            <person name="Miles M.A."/>
            <person name="Andersson B."/>
        </authorList>
    </citation>
    <scope>NUCLEOTIDE SEQUENCE [LARGE SCALE GENOMIC DNA]</scope>
    <source>
        <strain evidence="3 4">B7</strain>
    </source>
</reference>
<keyword evidence="2" id="KW-1133">Transmembrane helix</keyword>
<feature type="region of interest" description="Disordered" evidence="1">
    <location>
        <begin position="537"/>
        <end position="563"/>
    </location>
</feature>
<evidence type="ECO:0000256" key="2">
    <source>
        <dbReference type="SAM" id="Phobius"/>
    </source>
</evidence>
<keyword evidence="2" id="KW-0812">Transmembrane</keyword>
<feature type="region of interest" description="Disordered" evidence="1">
    <location>
        <begin position="386"/>
        <end position="440"/>
    </location>
</feature>
<dbReference type="EMBL" id="AHKC01010857">
    <property type="protein sequence ID" value="EKF31356.1"/>
    <property type="molecule type" value="Genomic_DNA"/>
</dbReference>
<dbReference type="OrthoDB" id="248775at2759"/>
<organism evidence="3 4">
    <name type="scientific">Trypanosoma cruzi marinkellei</name>
    <dbReference type="NCBI Taxonomy" id="85056"/>
    <lineage>
        <taxon>Eukaryota</taxon>
        <taxon>Discoba</taxon>
        <taxon>Euglenozoa</taxon>
        <taxon>Kinetoplastea</taxon>
        <taxon>Metakinetoplastina</taxon>
        <taxon>Trypanosomatida</taxon>
        <taxon>Trypanosomatidae</taxon>
        <taxon>Trypanosoma</taxon>
        <taxon>Schizotrypanum</taxon>
    </lineage>
</organism>
<evidence type="ECO:0008006" key="5">
    <source>
        <dbReference type="Google" id="ProtNLM"/>
    </source>
</evidence>
<keyword evidence="2" id="KW-0472">Membrane</keyword>